<dbReference type="SMART" id="SM00822">
    <property type="entry name" value="PKS_KR"/>
    <property type="match status" value="1"/>
</dbReference>
<dbReference type="PRINTS" id="PR00080">
    <property type="entry name" value="SDRFAMILY"/>
</dbReference>
<evidence type="ECO:0000256" key="2">
    <source>
        <dbReference type="ARBA" id="ARBA00023002"/>
    </source>
</evidence>
<dbReference type="RefSeq" id="WP_184272143.1">
    <property type="nucleotide sequence ID" value="NZ_JACHKY010000005.1"/>
</dbReference>
<dbReference type="Proteomes" id="UP000539957">
    <property type="component" value="Unassembled WGS sequence"/>
</dbReference>
<proteinExistence type="inferred from homology"/>
<organism evidence="5 6">
    <name type="scientific">Brevundimonas bullata</name>
    <dbReference type="NCBI Taxonomy" id="13160"/>
    <lineage>
        <taxon>Bacteria</taxon>
        <taxon>Pseudomonadati</taxon>
        <taxon>Pseudomonadota</taxon>
        <taxon>Alphaproteobacteria</taxon>
        <taxon>Caulobacterales</taxon>
        <taxon>Caulobacteraceae</taxon>
        <taxon>Brevundimonas</taxon>
    </lineage>
</organism>
<dbReference type="AlphaFoldDB" id="A0A7W7N4B2"/>
<dbReference type="GO" id="GO:0016491">
    <property type="term" value="F:oxidoreductase activity"/>
    <property type="evidence" value="ECO:0007669"/>
    <property type="project" value="UniProtKB-KW"/>
</dbReference>
<gene>
    <name evidence="5" type="ORF">HNP32_003004</name>
</gene>
<name>A0A7W7N4B2_9CAUL</name>
<evidence type="ECO:0000256" key="3">
    <source>
        <dbReference type="RuleBase" id="RU000363"/>
    </source>
</evidence>
<protein>
    <submittedName>
        <fullName evidence="5">NAD(P)-dependent dehydrogenase (Short-subunit alcohol dehydrogenase family)</fullName>
    </submittedName>
</protein>
<dbReference type="InterPro" id="IPR051687">
    <property type="entry name" value="Peroxisomal_Beta-Oxidation"/>
</dbReference>
<evidence type="ECO:0000313" key="6">
    <source>
        <dbReference type="Proteomes" id="UP000539957"/>
    </source>
</evidence>
<dbReference type="Pfam" id="PF00106">
    <property type="entry name" value="adh_short"/>
    <property type="match status" value="1"/>
</dbReference>
<dbReference type="PROSITE" id="PS00061">
    <property type="entry name" value="ADH_SHORT"/>
    <property type="match status" value="1"/>
</dbReference>
<accession>A0A7W7N4B2</accession>
<dbReference type="InterPro" id="IPR020904">
    <property type="entry name" value="Sc_DH/Rdtase_CS"/>
</dbReference>
<dbReference type="SUPFAM" id="SSF51735">
    <property type="entry name" value="NAD(P)-binding Rossmann-fold domains"/>
    <property type="match status" value="1"/>
</dbReference>
<dbReference type="InterPro" id="IPR002347">
    <property type="entry name" value="SDR_fam"/>
</dbReference>
<reference evidence="5 6" key="1">
    <citation type="submission" date="2020-08" db="EMBL/GenBank/DDBJ databases">
        <title>Functional genomics of gut bacteria from endangered species of beetles.</title>
        <authorList>
            <person name="Carlos-Shanley C."/>
        </authorList>
    </citation>
    <scope>NUCLEOTIDE SEQUENCE [LARGE SCALE GENOMIC DNA]</scope>
    <source>
        <strain evidence="5 6">S00123</strain>
    </source>
</reference>
<comment type="similarity">
    <text evidence="1 3">Belongs to the short-chain dehydrogenases/reductases (SDR) family.</text>
</comment>
<dbReference type="PANTHER" id="PTHR45024">
    <property type="entry name" value="DEHYDROGENASES, SHORT CHAIN"/>
    <property type="match status" value="1"/>
</dbReference>
<dbReference type="InterPro" id="IPR057326">
    <property type="entry name" value="KR_dom"/>
</dbReference>
<dbReference type="InterPro" id="IPR036291">
    <property type="entry name" value="NAD(P)-bd_dom_sf"/>
</dbReference>
<comment type="caution">
    <text evidence="5">The sequence shown here is derived from an EMBL/GenBank/DDBJ whole genome shotgun (WGS) entry which is preliminary data.</text>
</comment>
<sequence length="299" mass="30571">MSALQDRVVIVTGAGRGLGRAYALDLGRRGAAVVVNTRPRPADAPGSAEAVVAEILALGGRAVGAPLAVEEADSGERLLAVALDAFGRVDGLLNNAGAPEAKTLHKQTTDAFRQVFEVNFFGALTPTLPVYRHLRAQGSGRILMSTSAAGLHGVHGMAAYSSSKAALIGLMRVIALEGAAHGVACNAIAPYAATGMTADYLDADSAARMAPERVAPVASWLMAPDCPLNGETLVAGAGRVRPAAQIEGPGLAFAADFAPDDLTAHAAALMDLHGWKTFTDGNAAFDQLMAAPLSPTLSK</sequence>
<keyword evidence="2" id="KW-0560">Oxidoreductase</keyword>
<keyword evidence="6" id="KW-1185">Reference proteome</keyword>
<dbReference type="EMBL" id="JACHKY010000005">
    <property type="protein sequence ID" value="MBB4799248.1"/>
    <property type="molecule type" value="Genomic_DNA"/>
</dbReference>
<evidence type="ECO:0000313" key="5">
    <source>
        <dbReference type="EMBL" id="MBB4799248.1"/>
    </source>
</evidence>
<evidence type="ECO:0000256" key="1">
    <source>
        <dbReference type="ARBA" id="ARBA00006484"/>
    </source>
</evidence>
<evidence type="ECO:0000259" key="4">
    <source>
        <dbReference type="SMART" id="SM00822"/>
    </source>
</evidence>
<dbReference type="PRINTS" id="PR00081">
    <property type="entry name" value="GDHRDH"/>
</dbReference>
<dbReference type="PANTHER" id="PTHR45024:SF2">
    <property type="entry name" value="SCP2 DOMAIN-CONTAINING PROTEIN"/>
    <property type="match status" value="1"/>
</dbReference>
<feature type="domain" description="Ketoreductase" evidence="4">
    <location>
        <begin position="7"/>
        <end position="200"/>
    </location>
</feature>
<dbReference type="Gene3D" id="3.40.50.720">
    <property type="entry name" value="NAD(P)-binding Rossmann-like Domain"/>
    <property type="match status" value="1"/>
</dbReference>